<dbReference type="GO" id="GO:0005635">
    <property type="term" value="C:nuclear envelope"/>
    <property type="evidence" value="ECO:0000318"/>
    <property type="project" value="GO_Central"/>
</dbReference>
<gene>
    <name evidence="9" type="ORF">TRIADDRAFT_57241</name>
</gene>
<dbReference type="CTD" id="6754481"/>
<accession>B3RYW7</accession>
<dbReference type="OMA" id="MTETRIN"/>
<keyword evidence="7" id="KW-0539">Nucleus</keyword>
<name>B3RYW7_TRIAD</name>
<dbReference type="STRING" id="10228.B3RYW7"/>
<dbReference type="AlphaFoldDB" id="B3RYW7"/>
<proteinExistence type="inferred from homology"/>
<dbReference type="eggNOG" id="KOG3817">
    <property type="taxonomic scope" value="Eukaryota"/>
</dbReference>
<comment type="subcellular location">
    <subcellularLocation>
        <location evidence="1">Nucleus inner membrane</location>
        <topology evidence="1">Multi-pass membrane protein</topology>
        <orientation evidence="1">Nucleoplasmic side</orientation>
    </subcellularLocation>
</comment>
<evidence type="ECO:0000256" key="1">
    <source>
        <dbReference type="ARBA" id="ARBA00004575"/>
    </source>
</evidence>
<dbReference type="Pfam" id="PF10225">
    <property type="entry name" value="NEMP"/>
    <property type="match status" value="1"/>
</dbReference>
<evidence type="ECO:0000256" key="8">
    <source>
        <dbReference type="SAM" id="Phobius"/>
    </source>
</evidence>
<keyword evidence="3 8" id="KW-0812">Transmembrane</keyword>
<dbReference type="RefSeq" id="XP_002113268.1">
    <property type="nucleotide sequence ID" value="XM_002113232.1"/>
</dbReference>
<dbReference type="PANTHER" id="PTHR13598:SF1">
    <property type="entry name" value="AT07567P-RELATED"/>
    <property type="match status" value="1"/>
</dbReference>
<dbReference type="EMBL" id="DS985246">
    <property type="protein sequence ID" value="EDV23742.1"/>
    <property type="molecule type" value="Genomic_DNA"/>
</dbReference>
<feature type="transmembrane region" description="Helical" evidence="8">
    <location>
        <begin position="7"/>
        <end position="27"/>
    </location>
</feature>
<feature type="transmembrane region" description="Helical" evidence="8">
    <location>
        <begin position="67"/>
        <end position="87"/>
    </location>
</feature>
<evidence type="ECO:0000313" key="9">
    <source>
        <dbReference type="EMBL" id="EDV23742.1"/>
    </source>
</evidence>
<keyword evidence="4" id="KW-0732">Signal</keyword>
<dbReference type="InParanoid" id="B3RYW7"/>
<dbReference type="Proteomes" id="UP000009022">
    <property type="component" value="Unassembled WGS sequence"/>
</dbReference>
<evidence type="ECO:0000256" key="5">
    <source>
        <dbReference type="ARBA" id="ARBA00022989"/>
    </source>
</evidence>
<keyword evidence="5 8" id="KW-1133">Transmembrane helix</keyword>
<feature type="transmembrane region" description="Helical" evidence="8">
    <location>
        <begin position="127"/>
        <end position="146"/>
    </location>
</feature>
<comment type="similarity">
    <text evidence="2">Belongs to the NEMP family.</text>
</comment>
<dbReference type="GO" id="GO:0005637">
    <property type="term" value="C:nuclear inner membrane"/>
    <property type="evidence" value="ECO:0007669"/>
    <property type="project" value="UniProtKB-SubCell"/>
</dbReference>
<keyword evidence="6 8" id="KW-0472">Membrane</keyword>
<dbReference type="OrthoDB" id="509138at2759"/>
<dbReference type="PhylomeDB" id="B3RYW7"/>
<dbReference type="HOGENOM" id="CLU_995087_0_0_1"/>
<dbReference type="PANTHER" id="PTHR13598">
    <property type="entry name" value="AT07567P-RELATED"/>
    <property type="match status" value="1"/>
</dbReference>
<protein>
    <recommendedName>
        <fullName evidence="11">Nuclear envelope integral membrane protein 1</fullName>
    </recommendedName>
</protein>
<reference evidence="9 10" key="1">
    <citation type="journal article" date="2008" name="Nature">
        <title>The Trichoplax genome and the nature of placozoans.</title>
        <authorList>
            <person name="Srivastava M."/>
            <person name="Begovic E."/>
            <person name="Chapman J."/>
            <person name="Putnam N.H."/>
            <person name="Hellsten U."/>
            <person name="Kawashima T."/>
            <person name="Kuo A."/>
            <person name="Mitros T."/>
            <person name="Salamov A."/>
            <person name="Carpenter M.L."/>
            <person name="Signorovitch A.Y."/>
            <person name="Moreno M.A."/>
            <person name="Kamm K."/>
            <person name="Grimwood J."/>
            <person name="Schmutz J."/>
            <person name="Shapiro H."/>
            <person name="Grigoriev I.V."/>
            <person name="Buss L.W."/>
            <person name="Schierwater B."/>
            <person name="Dellaporta S.L."/>
            <person name="Rokhsar D.S."/>
        </authorList>
    </citation>
    <scope>NUCLEOTIDE SEQUENCE [LARGE SCALE GENOMIC DNA]</scope>
    <source>
        <strain evidence="9 10">Grell-BS-1999</strain>
    </source>
</reference>
<organism evidence="9 10">
    <name type="scientific">Trichoplax adhaerens</name>
    <name type="common">Trichoplax reptans</name>
    <dbReference type="NCBI Taxonomy" id="10228"/>
    <lineage>
        <taxon>Eukaryota</taxon>
        <taxon>Metazoa</taxon>
        <taxon>Placozoa</taxon>
        <taxon>Uniplacotomia</taxon>
        <taxon>Trichoplacea</taxon>
        <taxon>Trichoplacidae</taxon>
        <taxon>Trichoplax</taxon>
    </lineage>
</organism>
<sequence>MVNAVAITWNSIALMITGITFLLTAEILCKNRFFYYLIGISCGILIALLIIVHYLSGYVPQKNLSRLVLVSGFFGLAYFTEQVVLNFPLIINYYWRPLVIYLGVAGIISFFVCYLYEPPKVDRKRDILKWIIQLLGLVLIYNASYSERMGVGIVVACCVMKWHHDIYSLFMSVLNGFSILRKYLPRYTVPEPRRLLTEAEYEIEGKIATDNALLDLRRYCLSSECNSWELISKLKDPKSFAKFLCGEKDLNDDTMFTWMNDSMFELEENTTRTATQEPDSEHLSPNGMISLISDAFVIT</sequence>
<evidence type="ECO:0000256" key="7">
    <source>
        <dbReference type="ARBA" id="ARBA00023242"/>
    </source>
</evidence>
<evidence type="ECO:0000256" key="3">
    <source>
        <dbReference type="ARBA" id="ARBA00022692"/>
    </source>
</evidence>
<feature type="transmembrane region" description="Helical" evidence="8">
    <location>
        <begin position="33"/>
        <end position="55"/>
    </location>
</feature>
<dbReference type="KEGG" id="tad:TRIADDRAFT_57241"/>
<evidence type="ECO:0000313" key="10">
    <source>
        <dbReference type="Proteomes" id="UP000009022"/>
    </source>
</evidence>
<evidence type="ECO:0000256" key="2">
    <source>
        <dbReference type="ARBA" id="ARBA00005748"/>
    </source>
</evidence>
<dbReference type="GeneID" id="6754481"/>
<evidence type="ECO:0008006" key="11">
    <source>
        <dbReference type="Google" id="ProtNLM"/>
    </source>
</evidence>
<dbReference type="FunCoup" id="B3RYW7">
    <property type="interactions" value="1574"/>
</dbReference>
<feature type="transmembrane region" description="Helical" evidence="8">
    <location>
        <begin position="93"/>
        <end position="115"/>
    </location>
</feature>
<dbReference type="InterPro" id="IPR019358">
    <property type="entry name" value="NEMP_fam"/>
</dbReference>
<keyword evidence="10" id="KW-1185">Reference proteome</keyword>
<evidence type="ECO:0000256" key="4">
    <source>
        <dbReference type="ARBA" id="ARBA00022729"/>
    </source>
</evidence>
<evidence type="ECO:0000256" key="6">
    <source>
        <dbReference type="ARBA" id="ARBA00023136"/>
    </source>
</evidence>